<evidence type="ECO:0000259" key="2">
    <source>
        <dbReference type="Pfam" id="PF17680"/>
    </source>
</evidence>
<evidence type="ECO:0000256" key="1">
    <source>
        <dbReference type="SAM" id="SignalP"/>
    </source>
</evidence>
<name>A0ABT5FIW2_9GAMM</name>
<reference evidence="3 4" key="1">
    <citation type="submission" date="2023-01" db="EMBL/GenBank/DDBJ databases">
        <title>Psychrosphaera sp. nov., isolated from marine algae.</title>
        <authorList>
            <person name="Bayburt H."/>
            <person name="Choi B.J."/>
            <person name="Kim J.M."/>
            <person name="Choi D.G."/>
            <person name="Jeon C.O."/>
        </authorList>
    </citation>
    <scope>NUCLEOTIDE SEQUENCE [LARGE SCALE GENOMIC DNA]</scope>
    <source>
        <strain evidence="3 4">G1-22</strain>
    </source>
</reference>
<protein>
    <submittedName>
        <fullName evidence="3">FlgO family outer membrane protein</fullName>
    </submittedName>
</protein>
<dbReference type="Proteomes" id="UP001528411">
    <property type="component" value="Unassembled WGS sequence"/>
</dbReference>
<feature type="chain" id="PRO_5046586656" evidence="1">
    <location>
        <begin position="25"/>
        <end position="205"/>
    </location>
</feature>
<gene>
    <name evidence="3" type="ORF">PN838_23390</name>
</gene>
<dbReference type="Pfam" id="PF17680">
    <property type="entry name" value="FlgO"/>
    <property type="match status" value="1"/>
</dbReference>
<keyword evidence="4" id="KW-1185">Reference proteome</keyword>
<dbReference type="EMBL" id="JAQOMS010000002">
    <property type="protein sequence ID" value="MDC2891150.1"/>
    <property type="molecule type" value="Genomic_DNA"/>
</dbReference>
<feature type="domain" description="FlgO" evidence="2">
    <location>
        <begin position="64"/>
        <end position="186"/>
    </location>
</feature>
<evidence type="ECO:0000313" key="4">
    <source>
        <dbReference type="Proteomes" id="UP001528411"/>
    </source>
</evidence>
<dbReference type="PROSITE" id="PS51257">
    <property type="entry name" value="PROKAR_LIPOPROTEIN"/>
    <property type="match status" value="1"/>
</dbReference>
<evidence type="ECO:0000313" key="3">
    <source>
        <dbReference type="EMBL" id="MDC2891150.1"/>
    </source>
</evidence>
<keyword evidence="1" id="KW-0732">Signal</keyword>
<feature type="signal peptide" evidence="1">
    <location>
        <begin position="1"/>
        <end position="24"/>
    </location>
</feature>
<sequence length="205" mass="22511">MKLRLLLISSILGLAGCAAPNYHAEHYANRFKQYGYGFTPDVSMEMGTDNKNLNAKILKKYADRIAFELSQQVDINKLSSVSVASFVDLDDNLTNTHPLGNKIAEDLLVSLQETGYRVVDFNVSEQLALSPQGSFIFNRNNNLITTQYVISGIINYSPNGANINARLVSTKSGAILAAYTLSMPAFVLENAFPTVEGQDIVIRGR</sequence>
<dbReference type="RefSeq" id="WP_272182185.1">
    <property type="nucleotide sequence ID" value="NZ_JAQOMS010000002.1"/>
</dbReference>
<dbReference type="InterPro" id="IPR041215">
    <property type="entry name" value="FlgO_dom"/>
</dbReference>
<comment type="caution">
    <text evidence="3">The sequence shown here is derived from an EMBL/GenBank/DDBJ whole genome shotgun (WGS) entry which is preliminary data.</text>
</comment>
<organism evidence="3 4">
    <name type="scientific">Psychrosphaera algicola</name>
    <dbReference type="NCBI Taxonomy" id="3023714"/>
    <lineage>
        <taxon>Bacteria</taxon>
        <taxon>Pseudomonadati</taxon>
        <taxon>Pseudomonadota</taxon>
        <taxon>Gammaproteobacteria</taxon>
        <taxon>Alteromonadales</taxon>
        <taxon>Pseudoalteromonadaceae</taxon>
        <taxon>Psychrosphaera</taxon>
    </lineage>
</organism>
<accession>A0ABT5FIW2</accession>
<proteinExistence type="predicted"/>